<dbReference type="KEGG" id="gsh:117348242"/>
<proteinExistence type="predicted"/>
<dbReference type="InterPro" id="IPR009091">
    <property type="entry name" value="RCC1/BLIP-II"/>
</dbReference>
<organism evidence="2 3">
    <name type="scientific">Geotrypetes seraphini</name>
    <name type="common">Gaboon caecilian</name>
    <name type="synonym">Caecilia seraphini</name>
    <dbReference type="NCBI Taxonomy" id="260995"/>
    <lineage>
        <taxon>Eukaryota</taxon>
        <taxon>Metazoa</taxon>
        <taxon>Chordata</taxon>
        <taxon>Craniata</taxon>
        <taxon>Vertebrata</taxon>
        <taxon>Euteleostomi</taxon>
        <taxon>Amphibia</taxon>
        <taxon>Gymnophiona</taxon>
        <taxon>Geotrypetes</taxon>
    </lineage>
</organism>
<dbReference type="CTD" id="91433"/>
<keyword evidence="2" id="KW-1185">Reference proteome</keyword>
<dbReference type="Gene3D" id="2.130.10.30">
    <property type="entry name" value="Regulator of chromosome condensation 1/beta-lactamase-inhibitor protein II"/>
    <property type="match status" value="1"/>
</dbReference>
<accession>A0A6P8PMS3</accession>
<feature type="repeat" description="RCC1" evidence="1">
    <location>
        <begin position="173"/>
        <end position="224"/>
    </location>
</feature>
<reference evidence="3" key="1">
    <citation type="submission" date="2025-08" db="UniProtKB">
        <authorList>
            <consortium name="RefSeq"/>
        </authorList>
    </citation>
    <scope>IDENTIFICATION</scope>
</reference>
<dbReference type="PANTHER" id="PTHR46849:SF1">
    <property type="entry name" value="RCC1 DOMAIN-CONTAINING PROTEIN 1"/>
    <property type="match status" value="1"/>
</dbReference>
<dbReference type="OrthoDB" id="5370059at2759"/>
<dbReference type="GeneID" id="117348242"/>
<dbReference type="PROSITE" id="PS50012">
    <property type="entry name" value="RCC1_3"/>
    <property type="match status" value="3"/>
</dbReference>
<dbReference type="FunCoup" id="A0A6P8PMS3">
    <property type="interactions" value="320"/>
</dbReference>
<dbReference type="SUPFAM" id="SSF50985">
    <property type="entry name" value="RCC1/BLIP-II"/>
    <property type="match status" value="1"/>
</dbReference>
<gene>
    <name evidence="3" type="primary">RCCD1</name>
</gene>
<dbReference type="InterPro" id="IPR052830">
    <property type="entry name" value="RCC1_domain-containing"/>
</dbReference>
<protein>
    <submittedName>
        <fullName evidence="3">RCC1 domain-containing protein 1 isoform X1</fullName>
    </submittedName>
</protein>
<evidence type="ECO:0000313" key="3">
    <source>
        <dbReference type="RefSeq" id="XP_033775978.1"/>
    </source>
</evidence>
<evidence type="ECO:0000256" key="1">
    <source>
        <dbReference type="PROSITE-ProRule" id="PRU00235"/>
    </source>
</evidence>
<dbReference type="PROSITE" id="PS00626">
    <property type="entry name" value="RCC1_2"/>
    <property type="match status" value="2"/>
</dbReference>
<dbReference type="AlphaFoldDB" id="A0A6P8PMS3"/>
<feature type="repeat" description="RCC1" evidence="1">
    <location>
        <begin position="225"/>
        <end position="311"/>
    </location>
</feature>
<evidence type="ECO:0000313" key="2">
    <source>
        <dbReference type="Proteomes" id="UP000515159"/>
    </source>
</evidence>
<feature type="repeat" description="RCC1" evidence="1">
    <location>
        <begin position="312"/>
        <end position="365"/>
    </location>
</feature>
<dbReference type="PANTHER" id="PTHR46849">
    <property type="entry name" value="RCC1 DOMAIN-CONTAINING PROTEIN 1"/>
    <property type="match status" value="1"/>
</dbReference>
<dbReference type="InterPro" id="IPR000408">
    <property type="entry name" value="Reg_chr_condens"/>
</dbReference>
<dbReference type="Proteomes" id="UP000515159">
    <property type="component" value="Chromosome 14"/>
</dbReference>
<name>A0A6P8PMS3_GEOSA</name>
<dbReference type="RefSeq" id="XP_033775978.1">
    <property type="nucleotide sequence ID" value="XM_033920087.1"/>
</dbReference>
<dbReference type="InParanoid" id="A0A6P8PMS3"/>
<dbReference type="Pfam" id="PF00415">
    <property type="entry name" value="RCC1"/>
    <property type="match status" value="3"/>
</dbReference>
<sequence length="375" mass="40676">MAAPAWFAFGFGGFEPVWKRQNPEALRPRPLDLGGKEASRRCVCKLRPSWSYTAALTGDGYLVLSGFVGGLPQQSVCFLHGGCRDLLTSEKYLLLLCKDHVECWDTGSLTSAGLHGEPLWKMELSGDKDGAFPLVSAGYVCPNPPFFKEFPHQLQVYKLALGGEHAVLLSTQQTVYAWGSGRHGQLGHGGVEYVPEPQTVEALQGVPMDDVAAGGWHSVSISEAGDTYVWGWNESGQLGLPCNKLAKVSERMGAGSKSVEISHGEEAEKGRENICEFISIQAFPALMDLPEGAAAHKASCGSRHTAVVTRCGSLYTWGWGNYGQLGHGDTASSDQPTRVKFFSQHQLDVQDVVCGVWSTFVLCHSKENEPRQFGL</sequence>
<dbReference type="PRINTS" id="PR00633">
    <property type="entry name" value="RCCNDNSATION"/>
</dbReference>